<comment type="caution">
    <text evidence="1">The sequence shown here is derived from an EMBL/GenBank/DDBJ whole genome shotgun (WGS) entry which is preliminary data.</text>
</comment>
<sequence length="96" mass="11080">MTGTVEELTANYEEDGVLVVKEIGKEVLTKGAWATVMFLHQDLDRKKGEYGPPKITIRRYQRRDGVYMSRSKFTISSENQARQIAAKIAEWFPENR</sequence>
<protein>
    <submittedName>
        <fullName evidence="1">Uncharacterized protein</fullName>
    </submittedName>
</protein>
<proteinExistence type="predicted"/>
<evidence type="ECO:0000313" key="1">
    <source>
        <dbReference type="EMBL" id="OGG46381.1"/>
    </source>
</evidence>
<dbReference type="AlphaFoldDB" id="A0A1F6CBL5"/>
<organism evidence="1 2">
    <name type="scientific">Handelsmanbacteria sp. (strain RIFCSPLOWO2_12_FULL_64_10)</name>
    <dbReference type="NCBI Taxonomy" id="1817868"/>
    <lineage>
        <taxon>Bacteria</taxon>
        <taxon>Candidatus Handelsmaniibacteriota</taxon>
    </lineage>
</organism>
<gene>
    <name evidence="1" type="ORF">A3F84_03335</name>
</gene>
<dbReference type="EMBL" id="MFKF01000321">
    <property type="protein sequence ID" value="OGG46381.1"/>
    <property type="molecule type" value="Genomic_DNA"/>
</dbReference>
<dbReference type="Proteomes" id="UP000178606">
    <property type="component" value="Unassembled WGS sequence"/>
</dbReference>
<reference evidence="1 2" key="1">
    <citation type="journal article" date="2016" name="Nat. Commun.">
        <title>Thousands of microbial genomes shed light on interconnected biogeochemical processes in an aquifer system.</title>
        <authorList>
            <person name="Anantharaman K."/>
            <person name="Brown C.T."/>
            <person name="Hug L.A."/>
            <person name="Sharon I."/>
            <person name="Castelle C.J."/>
            <person name="Probst A.J."/>
            <person name="Thomas B.C."/>
            <person name="Singh A."/>
            <person name="Wilkins M.J."/>
            <person name="Karaoz U."/>
            <person name="Brodie E.L."/>
            <person name="Williams K.H."/>
            <person name="Hubbard S.S."/>
            <person name="Banfield J.F."/>
        </authorList>
    </citation>
    <scope>NUCLEOTIDE SEQUENCE [LARGE SCALE GENOMIC DNA]</scope>
    <source>
        <strain evidence="2">RIFCSPLOWO2_12_FULL_64_10</strain>
    </source>
</reference>
<accession>A0A1F6CBL5</accession>
<name>A0A1F6CBL5_HANXR</name>
<evidence type="ECO:0000313" key="2">
    <source>
        <dbReference type="Proteomes" id="UP000178606"/>
    </source>
</evidence>